<dbReference type="GeneID" id="68350388"/>
<protein>
    <recommendedName>
        <fullName evidence="3">F-box domain-containing protein</fullName>
    </recommendedName>
</protein>
<name>A0A9P8N8S0_9HYPO</name>
<gene>
    <name evidence="1" type="ORF">HRG_01259</name>
</gene>
<dbReference type="OrthoDB" id="2305901at2759"/>
<sequence>MALPACVQAALSIPEVLIHILEYVDDEDPESLPSAIRVNKHWFICGTDVLWRDGTCEALANVPQHRRQMYASKFISLQFSGDDEAAYHAIFQHLEFPRLKYVSLDAYRPGGGSYPLRQYLQPPLENLFFFGGELDDDLLQHLQTHCRRLKRIILDSPGVGVTAESFFNFIVGCRFLEHVKLDHLLTDELMLHLAGRSGLLTLSTRKIFSIQLLQQILTLAPRPFRALNIFHAAAPSAAVPLVVGLAGNLTNLHLYIQDADSDVLGLVSSLTNLHFLSLSFVMPTKLSKQGLMSLKDLTRLRTLDIGPGESENASELTAFESGFTDTDFFDMVSQFQLLFRIRFMVQCDLQMPSENLTALIKCWFPKLQELHISGDDEFSKVVVDAFSNE</sequence>
<keyword evidence="2" id="KW-1185">Reference proteome</keyword>
<evidence type="ECO:0008006" key="3">
    <source>
        <dbReference type="Google" id="ProtNLM"/>
    </source>
</evidence>
<evidence type="ECO:0000313" key="1">
    <source>
        <dbReference type="EMBL" id="KAH0968617.1"/>
    </source>
</evidence>
<dbReference type="Proteomes" id="UP000824596">
    <property type="component" value="Unassembled WGS sequence"/>
</dbReference>
<dbReference type="EMBL" id="JAIZPD010000001">
    <property type="protein sequence ID" value="KAH0968617.1"/>
    <property type="molecule type" value="Genomic_DNA"/>
</dbReference>
<dbReference type="AlphaFoldDB" id="A0A9P8N8S0"/>
<organism evidence="1 2">
    <name type="scientific">Hirsutella rhossiliensis</name>
    <dbReference type="NCBI Taxonomy" id="111463"/>
    <lineage>
        <taxon>Eukaryota</taxon>
        <taxon>Fungi</taxon>
        <taxon>Dikarya</taxon>
        <taxon>Ascomycota</taxon>
        <taxon>Pezizomycotina</taxon>
        <taxon>Sordariomycetes</taxon>
        <taxon>Hypocreomycetidae</taxon>
        <taxon>Hypocreales</taxon>
        <taxon>Ophiocordycipitaceae</taxon>
        <taxon>Hirsutella</taxon>
    </lineage>
</organism>
<dbReference type="RefSeq" id="XP_044726130.1">
    <property type="nucleotide sequence ID" value="XM_044859730.1"/>
</dbReference>
<dbReference type="SUPFAM" id="SSF52047">
    <property type="entry name" value="RNI-like"/>
    <property type="match status" value="1"/>
</dbReference>
<reference evidence="1" key="1">
    <citation type="submission" date="2021-09" db="EMBL/GenBank/DDBJ databases">
        <title>A high-quality genome of the endoparasitic fungus Hirsutella rhossiliensis with a comparison of Hirsutella genomes reveals transposable elements contributing to genome size variation.</title>
        <authorList>
            <person name="Lin R."/>
            <person name="Jiao Y."/>
            <person name="Sun X."/>
            <person name="Ling J."/>
            <person name="Xie B."/>
            <person name="Cheng X."/>
        </authorList>
    </citation>
    <scope>NUCLEOTIDE SEQUENCE</scope>
    <source>
        <strain evidence="1">HR02</strain>
    </source>
</reference>
<comment type="caution">
    <text evidence="1">The sequence shown here is derived from an EMBL/GenBank/DDBJ whole genome shotgun (WGS) entry which is preliminary data.</text>
</comment>
<accession>A0A9P8N8S0</accession>
<dbReference type="InterPro" id="IPR032675">
    <property type="entry name" value="LRR_dom_sf"/>
</dbReference>
<proteinExistence type="predicted"/>
<dbReference type="Gene3D" id="3.80.10.10">
    <property type="entry name" value="Ribonuclease Inhibitor"/>
    <property type="match status" value="2"/>
</dbReference>
<evidence type="ECO:0000313" key="2">
    <source>
        <dbReference type="Proteomes" id="UP000824596"/>
    </source>
</evidence>